<dbReference type="Gene3D" id="2.60.40.10">
    <property type="entry name" value="Immunoglobulins"/>
    <property type="match status" value="1"/>
</dbReference>
<dbReference type="InParanoid" id="A0A7F5RHU3"/>
<proteinExistence type="predicted"/>
<dbReference type="GO" id="GO:1904158">
    <property type="term" value="P:axonemal central apparatus assembly"/>
    <property type="evidence" value="ECO:0007669"/>
    <property type="project" value="TreeGrafter"/>
</dbReference>
<evidence type="ECO:0000313" key="2">
    <source>
        <dbReference type="RefSeq" id="XP_025835572.1"/>
    </source>
</evidence>
<name>A0A7F5RHU3_AGRPL</name>
<dbReference type="PANTHER" id="PTHR23053">
    <property type="entry name" value="DLEC1 DELETED IN LUNG AND ESOPHAGEAL CANCER 1"/>
    <property type="match status" value="1"/>
</dbReference>
<dbReference type="PANTHER" id="PTHR23053:SF0">
    <property type="entry name" value="HYDROCEPHALUS-INDUCING PROTEIN HOMOLOG"/>
    <property type="match status" value="1"/>
</dbReference>
<reference evidence="2" key="1">
    <citation type="submission" date="2025-08" db="UniProtKB">
        <authorList>
            <consortium name="RefSeq"/>
        </authorList>
    </citation>
    <scope>IDENTIFICATION</scope>
    <source>
        <tissue evidence="2">Entire body</tissue>
    </source>
</reference>
<dbReference type="KEGG" id="apln:112906117"/>
<dbReference type="GO" id="GO:0005930">
    <property type="term" value="C:axoneme"/>
    <property type="evidence" value="ECO:0007669"/>
    <property type="project" value="TreeGrafter"/>
</dbReference>
<sequence length="130" mass="14872">MLLSLEERIVKLSKTVYRPKPICELQLNTFTVVPHVIIFQNFTPGISYCATLSFLNNCEISKPLKNISEPSGYFTVTVSSSMYTTKVAPGMSQHYTVKFCAEEMHDYYYQLTFITEAESIKIPVIEKLEN</sequence>
<dbReference type="InterPro" id="IPR013783">
    <property type="entry name" value="Ig-like_fold"/>
</dbReference>
<gene>
    <name evidence="2" type="primary">LOC112906117</name>
</gene>
<evidence type="ECO:0000313" key="1">
    <source>
        <dbReference type="Proteomes" id="UP000192223"/>
    </source>
</evidence>
<dbReference type="AlphaFoldDB" id="A0A7F5RHU3"/>
<dbReference type="Proteomes" id="UP000192223">
    <property type="component" value="Unplaced"/>
</dbReference>
<accession>A0A7F5RHU3</accession>
<protein>
    <submittedName>
        <fullName evidence="2">Uncharacterized protein LOC112906117</fullName>
    </submittedName>
</protein>
<dbReference type="GO" id="GO:0003341">
    <property type="term" value="P:cilium movement"/>
    <property type="evidence" value="ECO:0007669"/>
    <property type="project" value="TreeGrafter"/>
</dbReference>
<dbReference type="RefSeq" id="XP_025835572.1">
    <property type="nucleotide sequence ID" value="XM_025979787.1"/>
</dbReference>
<dbReference type="OrthoDB" id="6783418at2759"/>
<keyword evidence="1" id="KW-1185">Reference proteome</keyword>
<dbReference type="InterPro" id="IPR033305">
    <property type="entry name" value="Hydin-like"/>
</dbReference>
<dbReference type="GeneID" id="112906117"/>
<organism evidence="1 2">
    <name type="scientific">Agrilus planipennis</name>
    <name type="common">Emerald ash borer</name>
    <name type="synonym">Agrilus marcopoli</name>
    <dbReference type="NCBI Taxonomy" id="224129"/>
    <lineage>
        <taxon>Eukaryota</taxon>
        <taxon>Metazoa</taxon>
        <taxon>Ecdysozoa</taxon>
        <taxon>Arthropoda</taxon>
        <taxon>Hexapoda</taxon>
        <taxon>Insecta</taxon>
        <taxon>Pterygota</taxon>
        <taxon>Neoptera</taxon>
        <taxon>Endopterygota</taxon>
        <taxon>Coleoptera</taxon>
        <taxon>Polyphaga</taxon>
        <taxon>Elateriformia</taxon>
        <taxon>Buprestoidea</taxon>
        <taxon>Buprestidae</taxon>
        <taxon>Agrilinae</taxon>
        <taxon>Agrilus</taxon>
    </lineage>
</organism>